<dbReference type="AlphaFoldDB" id="A0AAN7BIR6"/>
<accession>A0AAN7BIR6</accession>
<evidence type="ECO:0008006" key="3">
    <source>
        <dbReference type="Google" id="ProtNLM"/>
    </source>
</evidence>
<gene>
    <name evidence="1" type="ORF">QBC38DRAFT_371848</name>
</gene>
<name>A0AAN7BIR6_9PEZI</name>
<reference evidence="1" key="2">
    <citation type="submission" date="2023-05" db="EMBL/GenBank/DDBJ databases">
        <authorList>
            <consortium name="Lawrence Berkeley National Laboratory"/>
            <person name="Steindorff A."/>
            <person name="Hensen N."/>
            <person name="Bonometti L."/>
            <person name="Westerberg I."/>
            <person name="Brannstrom I.O."/>
            <person name="Guillou S."/>
            <person name="Cros-Aarteil S."/>
            <person name="Calhoun S."/>
            <person name="Haridas S."/>
            <person name="Kuo A."/>
            <person name="Mondo S."/>
            <person name="Pangilinan J."/>
            <person name="Riley R."/>
            <person name="Labutti K."/>
            <person name="Andreopoulos B."/>
            <person name="Lipzen A."/>
            <person name="Chen C."/>
            <person name="Yanf M."/>
            <person name="Daum C."/>
            <person name="Ng V."/>
            <person name="Clum A."/>
            <person name="Ohm R."/>
            <person name="Martin F."/>
            <person name="Silar P."/>
            <person name="Natvig D."/>
            <person name="Lalanne C."/>
            <person name="Gautier V."/>
            <person name="Ament-Velasquez S.L."/>
            <person name="Kruys A."/>
            <person name="Hutchinson M.I."/>
            <person name="Powell A.J."/>
            <person name="Barry K."/>
            <person name="Miller A.N."/>
            <person name="Grigoriev I.V."/>
            <person name="Debuchy R."/>
            <person name="Gladieux P."/>
            <person name="Thoren M.H."/>
            <person name="Johannesson H."/>
        </authorList>
    </citation>
    <scope>NUCLEOTIDE SEQUENCE</scope>
    <source>
        <strain evidence="1">CBS 990.96</strain>
    </source>
</reference>
<sequence length="254" mass="27917">MASPSRTLTATAPIIATGVLGSPGPILTATSALTTAAIIESPGPILTAATAVASTRILLFVLDRDGDLCIRAGKQNPMEFKVDSGALRRASDKFRQKLLGDWLATKPASSDETWLVVLEDAYPYALKVLLQLIHASRLDEIRDDLPIRTIREIVGLVEKWNLHHIVRHRASQWLELAINMAGTTTMVRDLVDINWVALGMGHMALFTQTINRIATMTKCDHNGNLLDSEGLVLQNHYTFPDDDFLGKQNDLNVQ</sequence>
<evidence type="ECO:0000313" key="1">
    <source>
        <dbReference type="EMBL" id="KAK4224053.1"/>
    </source>
</evidence>
<dbReference type="EMBL" id="MU865405">
    <property type="protein sequence ID" value="KAK4224053.1"/>
    <property type="molecule type" value="Genomic_DNA"/>
</dbReference>
<comment type="caution">
    <text evidence="1">The sequence shown here is derived from an EMBL/GenBank/DDBJ whole genome shotgun (WGS) entry which is preliminary data.</text>
</comment>
<evidence type="ECO:0000313" key="2">
    <source>
        <dbReference type="Proteomes" id="UP001301958"/>
    </source>
</evidence>
<reference evidence="1" key="1">
    <citation type="journal article" date="2023" name="Mol. Phylogenet. Evol.">
        <title>Genome-scale phylogeny and comparative genomics of the fungal order Sordariales.</title>
        <authorList>
            <person name="Hensen N."/>
            <person name="Bonometti L."/>
            <person name="Westerberg I."/>
            <person name="Brannstrom I.O."/>
            <person name="Guillou S."/>
            <person name="Cros-Aarteil S."/>
            <person name="Calhoun S."/>
            <person name="Haridas S."/>
            <person name="Kuo A."/>
            <person name="Mondo S."/>
            <person name="Pangilinan J."/>
            <person name="Riley R."/>
            <person name="LaButti K."/>
            <person name="Andreopoulos B."/>
            <person name="Lipzen A."/>
            <person name="Chen C."/>
            <person name="Yan M."/>
            <person name="Daum C."/>
            <person name="Ng V."/>
            <person name="Clum A."/>
            <person name="Steindorff A."/>
            <person name="Ohm R.A."/>
            <person name="Martin F."/>
            <person name="Silar P."/>
            <person name="Natvig D.O."/>
            <person name="Lalanne C."/>
            <person name="Gautier V."/>
            <person name="Ament-Velasquez S.L."/>
            <person name="Kruys A."/>
            <person name="Hutchinson M.I."/>
            <person name="Powell A.J."/>
            <person name="Barry K."/>
            <person name="Miller A.N."/>
            <person name="Grigoriev I.V."/>
            <person name="Debuchy R."/>
            <person name="Gladieux P."/>
            <person name="Hiltunen Thoren M."/>
            <person name="Johannesson H."/>
        </authorList>
    </citation>
    <scope>NUCLEOTIDE SEQUENCE</scope>
    <source>
        <strain evidence="1">CBS 990.96</strain>
    </source>
</reference>
<proteinExistence type="predicted"/>
<protein>
    <recommendedName>
        <fullName evidence="3">BTB domain-containing protein</fullName>
    </recommendedName>
</protein>
<organism evidence="1 2">
    <name type="scientific">Podospora fimiseda</name>
    <dbReference type="NCBI Taxonomy" id="252190"/>
    <lineage>
        <taxon>Eukaryota</taxon>
        <taxon>Fungi</taxon>
        <taxon>Dikarya</taxon>
        <taxon>Ascomycota</taxon>
        <taxon>Pezizomycotina</taxon>
        <taxon>Sordariomycetes</taxon>
        <taxon>Sordariomycetidae</taxon>
        <taxon>Sordariales</taxon>
        <taxon>Podosporaceae</taxon>
        <taxon>Podospora</taxon>
    </lineage>
</organism>
<keyword evidence="2" id="KW-1185">Reference proteome</keyword>
<dbReference type="Proteomes" id="UP001301958">
    <property type="component" value="Unassembled WGS sequence"/>
</dbReference>